<name>A0ABY4GBF7_9BACT</name>
<dbReference type="Proteomes" id="UP000830401">
    <property type="component" value="Chromosome"/>
</dbReference>
<organism evidence="1 2">
    <name type="scientific">Hymenobacter volaticus</name>
    <dbReference type="NCBI Taxonomy" id="2932254"/>
    <lineage>
        <taxon>Bacteria</taxon>
        <taxon>Pseudomonadati</taxon>
        <taxon>Bacteroidota</taxon>
        <taxon>Cytophagia</taxon>
        <taxon>Cytophagales</taxon>
        <taxon>Hymenobacteraceae</taxon>
        <taxon>Hymenobacter</taxon>
    </lineage>
</organism>
<protein>
    <submittedName>
        <fullName evidence="1">Uncharacterized protein</fullName>
    </submittedName>
</protein>
<dbReference type="EMBL" id="CP095061">
    <property type="protein sequence ID" value="UOQ68232.1"/>
    <property type="molecule type" value="Genomic_DNA"/>
</dbReference>
<keyword evidence="2" id="KW-1185">Reference proteome</keyword>
<dbReference type="RefSeq" id="WP_245125061.1">
    <property type="nucleotide sequence ID" value="NZ_CP095061.1"/>
</dbReference>
<evidence type="ECO:0000313" key="2">
    <source>
        <dbReference type="Proteomes" id="UP000830401"/>
    </source>
</evidence>
<accession>A0ABY4GBF7</accession>
<evidence type="ECO:0000313" key="1">
    <source>
        <dbReference type="EMBL" id="UOQ68232.1"/>
    </source>
</evidence>
<reference evidence="1" key="1">
    <citation type="submission" date="2022-04" db="EMBL/GenBank/DDBJ databases">
        <title>Hymenobacter sp. isolated from the air.</title>
        <authorList>
            <person name="Won M."/>
            <person name="Lee C.-M."/>
            <person name="Woen H.-Y."/>
            <person name="Kwon S.-W."/>
        </authorList>
    </citation>
    <scope>NUCLEOTIDE SEQUENCE</scope>
    <source>
        <strain evidence="1">5420S-77</strain>
    </source>
</reference>
<proteinExistence type="predicted"/>
<sequence length="91" mass="10160">MHEFRFTASAGPCNEPQTVALTVPIQVEYNNTPPVLTSPELPAPMSSTDPPILIQRLVGGVFEATFTGTDVDQDPWFFRRRATGSIWRRQV</sequence>
<gene>
    <name evidence="1" type="ORF">MUN86_10490</name>
</gene>